<dbReference type="GO" id="GO:0005737">
    <property type="term" value="C:cytoplasm"/>
    <property type="evidence" value="ECO:0007669"/>
    <property type="project" value="UniProtKB-SubCell"/>
</dbReference>
<evidence type="ECO:0000313" key="8">
    <source>
        <dbReference type="Proteomes" id="UP000245383"/>
    </source>
</evidence>
<evidence type="ECO:0000256" key="3">
    <source>
        <dbReference type="ARBA" id="ARBA00022737"/>
    </source>
</evidence>
<comment type="caution">
    <text evidence="7">The sequence shown here is derived from an EMBL/GenBank/DDBJ whole genome shotgun (WGS) entry which is preliminary data.</text>
</comment>
<dbReference type="Proteomes" id="UP000245383">
    <property type="component" value="Unassembled WGS sequence"/>
</dbReference>
<reference evidence="7 8" key="1">
    <citation type="journal article" date="2018" name="MBio">
        <title>Comparative Genomics Reveals the Core Gene Toolbox for the Fungus-Insect Symbiosis.</title>
        <authorList>
            <person name="Wang Y."/>
            <person name="Stata M."/>
            <person name="Wang W."/>
            <person name="Stajich J.E."/>
            <person name="White M.M."/>
            <person name="Moncalvo J.M."/>
        </authorList>
    </citation>
    <scope>NUCLEOTIDE SEQUENCE [LARGE SCALE GENOMIC DNA]</scope>
    <source>
        <strain evidence="7 8">SWE-8-4</strain>
    </source>
</reference>
<dbReference type="PANTHER" id="PTHR23346:SF19">
    <property type="entry name" value="PROTEASOME ADAPTER AND SCAFFOLD PROTEIN ECM29"/>
    <property type="match status" value="1"/>
</dbReference>
<protein>
    <submittedName>
        <fullName evidence="7">Uncharacterized protein</fullName>
    </submittedName>
</protein>
<keyword evidence="4" id="KW-0647">Proteasome</keyword>
<dbReference type="GO" id="GO:0060090">
    <property type="term" value="F:molecular adaptor activity"/>
    <property type="evidence" value="ECO:0007669"/>
    <property type="project" value="InterPro"/>
</dbReference>
<keyword evidence="8" id="KW-1185">Reference proteome</keyword>
<dbReference type="STRING" id="133385.A0A2T9YWH2"/>
<dbReference type="GO" id="GO:0000502">
    <property type="term" value="C:proteasome complex"/>
    <property type="evidence" value="ECO:0007669"/>
    <property type="project" value="UniProtKB-KW"/>
</dbReference>
<dbReference type="InterPro" id="IPR055443">
    <property type="entry name" value="HEAT_ECM29"/>
</dbReference>
<dbReference type="Pfam" id="PF13001">
    <property type="entry name" value="ECM29_N"/>
    <property type="match status" value="1"/>
</dbReference>
<dbReference type="InterPro" id="IPR016024">
    <property type="entry name" value="ARM-type_fold"/>
</dbReference>
<feature type="domain" description="Proteasome adapter and scaffold protein ECM29 HEAT-repeat" evidence="6">
    <location>
        <begin position="1526"/>
        <end position="1687"/>
    </location>
</feature>
<evidence type="ECO:0000256" key="4">
    <source>
        <dbReference type="ARBA" id="ARBA00022942"/>
    </source>
</evidence>
<dbReference type="InterPro" id="IPR011989">
    <property type="entry name" value="ARM-like"/>
</dbReference>
<proteinExistence type="predicted"/>
<dbReference type="Gene3D" id="1.25.10.10">
    <property type="entry name" value="Leucine-rich Repeat Variant"/>
    <property type="match status" value="1"/>
</dbReference>
<name>A0A2T9YWH2_9FUNG</name>
<organism evidence="7 8">
    <name type="scientific">Smittium simulii</name>
    <dbReference type="NCBI Taxonomy" id="133385"/>
    <lineage>
        <taxon>Eukaryota</taxon>
        <taxon>Fungi</taxon>
        <taxon>Fungi incertae sedis</taxon>
        <taxon>Zoopagomycota</taxon>
        <taxon>Kickxellomycotina</taxon>
        <taxon>Harpellomycetes</taxon>
        <taxon>Harpellales</taxon>
        <taxon>Legeriomycetaceae</taxon>
        <taxon>Smittium</taxon>
    </lineage>
</organism>
<evidence type="ECO:0000259" key="5">
    <source>
        <dbReference type="Pfam" id="PF13001"/>
    </source>
</evidence>
<evidence type="ECO:0000256" key="2">
    <source>
        <dbReference type="ARBA" id="ARBA00022490"/>
    </source>
</evidence>
<dbReference type="GO" id="GO:0005634">
    <property type="term" value="C:nucleus"/>
    <property type="evidence" value="ECO:0007669"/>
    <property type="project" value="TreeGrafter"/>
</dbReference>
<accession>A0A2T9YWH2</accession>
<evidence type="ECO:0000259" key="6">
    <source>
        <dbReference type="Pfam" id="PF24492"/>
    </source>
</evidence>
<evidence type="ECO:0000313" key="7">
    <source>
        <dbReference type="EMBL" id="PVU96690.1"/>
    </source>
</evidence>
<dbReference type="EMBL" id="MBFR01000026">
    <property type="protein sequence ID" value="PVU96690.1"/>
    <property type="molecule type" value="Genomic_DNA"/>
</dbReference>
<sequence length="2132" mass="242838">METQELKDIEILETIELKFGLADSKEKIQALINSFLIPLLNKLETGSQTIKNKLFKIFAHINLVIKNEAEIILPISDLFELLEKKEQNTLTFNFTCIYLQKALNGTVVTSKSQYVPKLLSILKSISPQQYTYIDTIIISILCEIGCSDNLKHVDTLFNNKNDLLHLLNLARDFFSLTFNQAKNSQNIPVIHGLSELAFNMLTINKTAKWIKSEEELQKAKLSVLGIVMLDKLFVEYNSVNERFLAVLFASCNSNYNISKISTEFLKHIDLPNYENSDFINQIYVFFLGGSLLNDSYGTRQPCSIKFRLSLIKILYKSKTAASMVSQWLKVIFESFFGSLTSDQLKKESVSFMKWVLEQSESRTLLSVGPVLIQAIKKILGLSDNSSFLSSYDEIVKIKAYSCWAILATKLPEMFGKNIDDFEMLIKLLETEPKSLHLEIQEVLYATGKSIFQHTENNQTLQSKIFNIIEENILSSSSNHLKLTLLRLLKDGPKFANTRARAICILACGDNDQHVKHFSESILKMDLNSLKIAIPILTENGFEDSSYGFVTEFFKVLPPVNKWVIQALELITTGKSIDIFDDSVTEAQSRINMLIFDRKLKKKKFINDFSISINSKSLEMLVDYTFQLITLHGLCHIAEKGVIIKDTDDYIIDRNWLNFGIEKVNDEAKRYLINWDSPKLGDVYWQENPILQLSFHNALNQIDHENVDNLDIKNIFILSVFPAFVMQEKIEANQSYQNTQDLVTANKKMHLFFRIICTTSPIYLNNYYIENIESLFNMCFNAKSHESIIFISQAIGFTIMTYIDNKFTFFSEGSISQDSIRSIDNLIKISMEYFTDITNITNKYFSTISGLSDNHQPTLDLKEISNFHTIARICLLSHILPRILALVDHYYQLNSADYLKTLKNQLENKISILIKLFTIILIEYKKIWSIKIKSEEILLQELFEIICISLKQLGSFGYILDSSSIKNNELTNNSHCEHKIFEILVQILYNNTNNNQQLRSLMTAICGLFINSKNDISVSNNKSDENNISTHLVNIDTVFRLVCSEKSFYKKVESQIVISEAIPYIIGKWSLIKSKQYYFGSLSFPFNAISTNSQTSSQEQNIFLEHIADVLVPNMISSVHFNERFAAAAWVGNLSLFCSNLIQNKKYLVSFHKSMCLLLIDPNEIVQSTAAKCLSLLYDLSDSTSAKAEMMYSIIDTIGKKRVQFLATDINSNTNSTIFSELIPDNQSNDTLNSQQTQNSRTNLNSNRSFQINTEICQTFRCFLDLAIDINHPEIFYSFIVLAGKGLSSIYSFGPSYYSLKAISNAIKTTLPFTNLILPKLYFTCFNVKPSIAKTSNFIWNALFATIPPNISYNDSNNNCVYPTAANIIFQNWENVYSECIKNMASSDWKNRQCSCRALVNILQESNDIVLQPNQIEFMWQTCFRLLDDIKDSVRSDALILCNSLSKTTLEWCNMDIDAETNSENILDKSLNEDKNQQKDKSNKSCSLIILSAIVPLFIDVGLNSPSKDVRFFAIEFLFKLTKKPTIEPFASKIIIKMLECLSGNEDETINFISQNATNWNIETSDLDSYRLTTAKSSKTMEIIDTCIKYLNQDNMKNFIEQIKGIILHGIGLPTRAGTARLISNLAINFPELARPYSTTLIKNILSVTKKSNQIELQVWANAVAPLSNLMSEKMFAKLCEKLYNLYFEEGVNSRVVAATLLFQIAKKAPSDLKNNLDIVALIYFGLHDENKSISSMFKDLWVAILDNVSPATIKQRYTQSIIIICTKALDMTDWAIIKQSLMVLSEVSKLSIFYDSYPNTSVSTVSEIYLDKFGYLSDQNKLKARNLAKLTEVDWDFLDNLCSPLKLISKIILGRNWPGKDTAIISFTSILVATQPLVTDDKFKQKYEQFSDITKISKVYLSALSKCDFKTKRTLISQFGRFAKTFNINCFEDVNAIFLNIISDSESNSLENKDTEVPKPLRLALQATTLSSYIDYLPNDSFITGKHAMEIMGKAEHLVINGIWNVKQPAVELSLGLFVHLLTPILVETCDSKPIYNEDIDNSFFKLIGSIMSYAFLDTKSTNLRLLAIRIAQFTLKNLKDERYNYYSKVFTSNEFTELSKNAKDILIRAQSDPDSNLVMQSSRILATIIDN</sequence>
<evidence type="ECO:0000256" key="1">
    <source>
        <dbReference type="ARBA" id="ARBA00004496"/>
    </source>
</evidence>
<dbReference type="GO" id="GO:0036503">
    <property type="term" value="P:ERAD pathway"/>
    <property type="evidence" value="ECO:0007669"/>
    <property type="project" value="TreeGrafter"/>
</dbReference>
<dbReference type="SUPFAM" id="SSF48371">
    <property type="entry name" value="ARM repeat"/>
    <property type="match status" value="2"/>
</dbReference>
<dbReference type="InterPro" id="IPR024372">
    <property type="entry name" value="Ecm29_N"/>
</dbReference>
<keyword evidence="2" id="KW-0963">Cytoplasm</keyword>
<comment type="subcellular location">
    <subcellularLocation>
        <location evidence="1">Cytoplasm</location>
    </subcellularLocation>
</comment>
<dbReference type="PANTHER" id="PTHR23346">
    <property type="entry name" value="TRANSLATIONAL ACTIVATOR GCN1-RELATED"/>
    <property type="match status" value="1"/>
</dbReference>
<dbReference type="GO" id="GO:0043248">
    <property type="term" value="P:proteasome assembly"/>
    <property type="evidence" value="ECO:0007669"/>
    <property type="project" value="InterPro"/>
</dbReference>
<gene>
    <name evidence="7" type="ORF">BB561_001017</name>
</gene>
<feature type="domain" description="Proteasome component Ecm29 N-terminal" evidence="5">
    <location>
        <begin position="12"/>
        <end position="506"/>
    </location>
</feature>
<keyword evidence="3" id="KW-0677">Repeat</keyword>
<dbReference type="OrthoDB" id="16066at2759"/>
<dbReference type="Pfam" id="PF24492">
    <property type="entry name" value="HEAT_ECM29"/>
    <property type="match status" value="1"/>
</dbReference>